<dbReference type="Pfam" id="PF01842">
    <property type="entry name" value="ACT"/>
    <property type="match status" value="1"/>
</dbReference>
<organism evidence="3">
    <name type="scientific">Aegilops tauschii</name>
    <name type="common">Tausch's goatgrass</name>
    <name type="synonym">Aegilops squarrosa</name>
    <dbReference type="NCBI Taxonomy" id="37682"/>
    <lineage>
        <taxon>Eukaryota</taxon>
        <taxon>Viridiplantae</taxon>
        <taxon>Streptophyta</taxon>
        <taxon>Embryophyta</taxon>
        <taxon>Tracheophyta</taxon>
        <taxon>Spermatophyta</taxon>
        <taxon>Magnoliopsida</taxon>
        <taxon>Liliopsida</taxon>
        <taxon>Poales</taxon>
        <taxon>Poaceae</taxon>
        <taxon>BOP clade</taxon>
        <taxon>Pooideae</taxon>
        <taxon>Triticodae</taxon>
        <taxon>Triticeae</taxon>
        <taxon>Triticinae</taxon>
        <taxon>Aegilops</taxon>
    </lineage>
</organism>
<comment type="function">
    <text evidence="2">Binds amino acids.</text>
</comment>
<dbReference type="SUPFAM" id="SSF55021">
    <property type="entry name" value="ACT-like"/>
    <property type="match status" value="3"/>
</dbReference>
<dbReference type="PROSITE" id="PS51671">
    <property type="entry name" value="ACT"/>
    <property type="match status" value="2"/>
</dbReference>
<sequence length="489" mass="54717">MRRMDVCCAYFDPDYENLNERIYGTRVNVDNESCGKCTIVNVNSRNDHDLLLEVLQVLIGLELSIAKCYISSDGGWFMDVFHVRDQEGNKVYSKKAINYIEQAICTRDSPRFTVTRSNELASRPDVAAHYTGIEMIGHNRPGIFSEISAVLAEQGCNVMEAHAWSHKDSLACVAFVSDESTSSPINDPNRLASIQDHLGTVLGPDTMDEDGRSARAHMLGADGLTSHPDRRLHQLMFSSKDFDGHPGKACTAFPMLSLDGYKKGRRTVVSVDRCNEKGYSVVNVECVDRPKLMFDTVCTLTDMQFNVFHASVSSRGPFACQEYYIRHRDGHILDTADERCLVVKGVKAAVERRTCEGVKLELCTENNAGLLSYITRVLRENGLTVRQADIAMEGNKMKNTFYVQGISDNKIDMDVVESVRRELDPLPFQVKDDALLSPGQLEGEPAAERNVFCILGLLRSKIESLSWFHLLRLGPARKNTDCFDSLFDS</sequence>
<keyword evidence="1 2" id="KW-0677">Repeat</keyword>
<name>R7WA91_AEGTA</name>
<evidence type="ECO:0000256" key="2">
    <source>
        <dbReference type="RuleBase" id="RU369043"/>
    </source>
</evidence>
<dbReference type="Gene3D" id="3.30.70.260">
    <property type="match status" value="1"/>
</dbReference>
<dbReference type="GO" id="GO:0016597">
    <property type="term" value="F:amino acid binding"/>
    <property type="evidence" value="ECO:0007669"/>
    <property type="project" value="UniProtKB-UniRule"/>
</dbReference>
<dbReference type="InterPro" id="IPR045865">
    <property type="entry name" value="ACT-like_dom_sf"/>
</dbReference>
<dbReference type="InterPro" id="IPR040217">
    <property type="entry name" value="ACR1-12"/>
</dbReference>
<proteinExistence type="predicted"/>
<accession>R7WA91</accession>
<protein>
    <recommendedName>
        <fullName evidence="2">ACT domain-containing protein ACR</fullName>
    </recommendedName>
    <alternativeName>
        <fullName evidence="2">Protein ACT DOMAIN REPEATS</fullName>
    </alternativeName>
</protein>
<dbReference type="EnsemblPlants" id="EMT15995">
    <property type="protein sequence ID" value="EMT15995"/>
    <property type="gene ID" value="F775_21043"/>
</dbReference>
<dbReference type="PANTHER" id="PTHR31096">
    <property type="entry name" value="ACT DOMAIN-CONTAINING PROTEIN ACR4-RELATED"/>
    <property type="match status" value="1"/>
</dbReference>
<reference evidence="3" key="1">
    <citation type="submission" date="2015-06" db="UniProtKB">
        <authorList>
            <consortium name="EnsemblPlants"/>
        </authorList>
    </citation>
    <scope>IDENTIFICATION</scope>
</reference>
<evidence type="ECO:0000256" key="1">
    <source>
        <dbReference type="ARBA" id="ARBA00022737"/>
    </source>
</evidence>
<dbReference type="InterPro" id="IPR002912">
    <property type="entry name" value="ACT_dom"/>
</dbReference>
<dbReference type="PANTHER" id="PTHR31096:SF50">
    <property type="entry name" value="ACT DOMAIN-CONTAINING PROTEIN ACR2"/>
    <property type="match status" value="1"/>
</dbReference>
<evidence type="ECO:0000313" key="3">
    <source>
        <dbReference type="EnsemblPlants" id="EMT15995"/>
    </source>
</evidence>
<dbReference type="AlphaFoldDB" id="R7WA91"/>